<dbReference type="GO" id="GO:0016787">
    <property type="term" value="F:hydrolase activity"/>
    <property type="evidence" value="ECO:0007669"/>
    <property type="project" value="UniProtKB-KW"/>
</dbReference>
<keyword evidence="1" id="KW-0547">Nucleotide-binding</keyword>
<keyword evidence="1 3" id="KW-0347">Helicase</keyword>
<dbReference type="GO" id="GO:0043139">
    <property type="term" value="F:5'-3' DNA helicase activity"/>
    <property type="evidence" value="ECO:0007669"/>
    <property type="project" value="UniProtKB-EC"/>
</dbReference>
<dbReference type="GO" id="GO:0005524">
    <property type="term" value="F:ATP binding"/>
    <property type="evidence" value="ECO:0007669"/>
    <property type="project" value="UniProtKB-KW"/>
</dbReference>
<dbReference type="PANTHER" id="PTHR10492:SF96">
    <property type="entry name" value="ATP-DEPENDENT DNA HELICASE"/>
    <property type="match status" value="1"/>
</dbReference>
<dbReference type="InterPro" id="IPR027417">
    <property type="entry name" value="P-loop_NTPase"/>
</dbReference>
<comment type="caution">
    <text evidence="3">The sequence shown here is derived from an EMBL/GenBank/DDBJ whole genome shotgun (WGS) entry which is preliminary data.</text>
</comment>
<evidence type="ECO:0000313" key="3">
    <source>
        <dbReference type="EMBL" id="GEU29095.1"/>
    </source>
</evidence>
<keyword evidence="1" id="KW-0227">DNA damage</keyword>
<name>A0A699GLZ2_TANCI</name>
<dbReference type="SUPFAM" id="SSF52540">
    <property type="entry name" value="P-loop containing nucleoside triphosphate hydrolases"/>
    <property type="match status" value="1"/>
</dbReference>
<comment type="cofactor">
    <cofactor evidence="1">
        <name>Mg(2+)</name>
        <dbReference type="ChEBI" id="CHEBI:18420"/>
    </cofactor>
</comment>
<organism evidence="3">
    <name type="scientific">Tanacetum cinerariifolium</name>
    <name type="common">Dalmatian daisy</name>
    <name type="synonym">Chrysanthemum cinerariifolium</name>
    <dbReference type="NCBI Taxonomy" id="118510"/>
    <lineage>
        <taxon>Eukaryota</taxon>
        <taxon>Viridiplantae</taxon>
        <taxon>Streptophyta</taxon>
        <taxon>Embryophyta</taxon>
        <taxon>Tracheophyta</taxon>
        <taxon>Spermatophyta</taxon>
        <taxon>Magnoliopsida</taxon>
        <taxon>eudicotyledons</taxon>
        <taxon>Gunneridae</taxon>
        <taxon>Pentapetalae</taxon>
        <taxon>asterids</taxon>
        <taxon>campanulids</taxon>
        <taxon>Asterales</taxon>
        <taxon>Asteraceae</taxon>
        <taxon>Asteroideae</taxon>
        <taxon>Anthemideae</taxon>
        <taxon>Anthemidinae</taxon>
        <taxon>Tanacetum</taxon>
    </lineage>
</organism>
<proteinExistence type="inferred from homology"/>
<keyword evidence="1" id="KW-0378">Hydrolase</keyword>
<dbReference type="AlphaFoldDB" id="A0A699GLZ2"/>
<accession>A0A699GLZ2</accession>
<keyword evidence="1" id="KW-0233">DNA recombination</keyword>
<comment type="similarity">
    <text evidence="1">Belongs to the helicase family.</text>
</comment>
<dbReference type="Pfam" id="PF05970">
    <property type="entry name" value="PIF1"/>
    <property type="match status" value="1"/>
</dbReference>
<dbReference type="GO" id="GO:0006310">
    <property type="term" value="P:DNA recombination"/>
    <property type="evidence" value="ECO:0007669"/>
    <property type="project" value="UniProtKB-KW"/>
</dbReference>
<protein>
    <recommendedName>
        <fullName evidence="1">ATP-dependent DNA helicase</fullName>
        <ecNumber evidence="1">5.6.2.3</ecNumber>
    </recommendedName>
</protein>
<dbReference type="GO" id="GO:0000723">
    <property type="term" value="P:telomere maintenance"/>
    <property type="evidence" value="ECO:0007669"/>
    <property type="project" value="InterPro"/>
</dbReference>
<evidence type="ECO:0000256" key="1">
    <source>
        <dbReference type="RuleBase" id="RU363044"/>
    </source>
</evidence>
<keyword evidence="1" id="KW-0234">DNA repair</keyword>
<dbReference type="EMBL" id="BKCJ010000043">
    <property type="protein sequence ID" value="GEU29095.1"/>
    <property type="molecule type" value="Genomic_DNA"/>
</dbReference>
<evidence type="ECO:0000259" key="2">
    <source>
        <dbReference type="Pfam" id="PF05970"/>
    </source>
</evidence>
<reference evidence="3" key="1">
    <citation type="journal article" date="2019" name="Sci. Rep.">
        <title>Draft genome of Tanacetum cinerariifolium, the natural source of mosquito coil.</title>
        <authorList>
            <person name="Yamashiro T."/>
            <person name="Shiraishi A."/>
            <person name="Satake H."/>
            <person name="Nakayama K."/>
        </authorList>
    </citation>
    <scope>NUCLEOTIDE SEQUENCE</scope>
</reference>
<dbReference type="EC" id="5.6.2.3" evidence="1"/>
<feature type="domain" description="DNA helicase Pif1-like DEAD-box helicase" evidence="2">
    <location>
        <begin position="814"/>
        <end position="1032"/>
    </location>
</feature>
<comment type="catalytic activity">
    <reaction evidence="1">
        <text>ATP + H2O = ADP + phosphate + H(+)</text>
        <dbReference type="Rhea" id="RHEA:13065"/>
        <dbReference type="ChEBI" id="CHEBI:15377"/>
        <dbReference type="ChEBI" id="CHEBI:15378"/>
        <dbReference type="ChEBI" id="CHEBI:30616"/>
        <dbReference type="ChEBI" id="CHEBI:43474"/>
        <dbReference type="ChEBI" id="CHEBI:456216"/>
        <dbReference type="EC" id="5.6.2.3"/>
    </reaction>
</comment>
<dbReference type="InterPro" id="IPR010285">
    <property type="entry name" value="DNA_helicase_pif1-like_DEAD"/>
</dbReference>
<keyword evidence="1" id="KW-0067">ATP-binding</keyword>
<dbReference type="PANTHER" id="PTHR10492">
    <property type="match status" value="1"/>
</dbReference>
<dbReference type="GO" id="GO:0006281">
    <property type="term" value="P:DNA repair"/>
    <property type="evidence" value="ECO:0007669"/>
    <property type="project" value="UniProtKB-KW"/>
</dbReference>
<dbReference type="Gene3D" id="3.40.50.300">
    <property type="entry name" value="P-loop containing nucleotide triphosphate hydrolases"/>
    <property type="match status" value="1"/>
</dbReference>
<gene>
    <name evidence="3" type="ORF">Tci_001073</name>
</gene>
<sequence>MRRKHGNEFTNGGFNEFKKQTGNILNHVQTFATFNALDNVLSGYGPRCDVSSVGAPLASCYSRITGLYLDVFRECSDFCGVKSQRECSTTFRGSSAFVRGEGDGLDKRKLQPSGNFDIFEAYLALCSSGVGSRRSRSLSQITPVFNYNLVHTDCSSVCGPSASLPGRSFHTNPNVVMITGMSNNGCSASRRVRNVQVRLRLNSVVGMRSTSRRTNRRVLTSGATVDNNSVASGGTSYAYSDLGDCDRRCRYCGASFWYVERLKGHLHNQAPEYHLCCGGGRIQMQPSREPPKYIKSLFQNKHFMENIRAYNQTLAMTYSRAKIDESINVGRGPMHHFGGIYNSQLKHGIVEGLIHFLDAHNELVQLFRTARDKCRELDVPEFKIRLYNDKGAKSYELPTLNTLSAMVFESGISDNANFDVIIQHRYGPPQRVNKLHPSYMSLQFPLLFIYGQSGYHTKLTLKSDNDGGRGKRVTMLAYYIYELHFRLQQYDLLFRGGRLFQQYVVGVLCAIEQNRLDYIRKNKMIFEATTYWGCMMQSLEGSEMFMKLEEELSFLCLSQAVRDTYVVWRVFEQKIQALIAFLKEERIFEDVTGEFQKRGLPYCHTLLWVDSASIIRIAEDVDRFISAELPDPRTDPERYNKTFFDENGHVHYRRRDTSISATRNEFQLDNSYVVSYNRHLLLEFRARINVEYCGWSQLVNRPPQQHLRDRAACQALGLLSDDKEWEIAFQEACGSVTPEELRFLFSHTLLYYDGYTLYEIEIILSNHGKSLHVFGLPPHPQDLLAQLANRLLMEERNYNREELTQLKDESLSLLNVDQRQIYDLIINADTNKRQELIFVYGHGGTGKTFLWKTFISSLRSKGKIVLAVVSSGTASLLLPSGHTAHSRFKLPLELMEVSLCRITKNTQLGKLLADINLIIWDEAPMNDRRCFEALDRSLRYIVDKPSSLFGGKSVLLGGDFCQTLPVKKRASKIEVISSCISETALWPSFKVFTLKHNMRLARPDISLEERSMVNSFASWLLDVGDGKIGEPADEDPKNTSWVHIPPAYCLPLGYR</sequence>